<comment type="caution">
    <text evidence="1">The sequence shown here is derived from an EMBL/GenBank/DDBJ whole genome shotgun (WGS) entry which is preliminary data.</text>
</comment>
<protein>
    <submittedName>
        <fullName evidence="1">Uncharacterized protein</fullName>
    </submittedName>
</protein>
<evidence type="ECO:0000313" key="1">
    <source>
        <dbReference type="EMBL" id="GAG44564.1"/>
    </source>
</evidence>
<reference evidence="1" key="1">
    <citation type="journal article" date="2014" name="Front. Microbiol.">
        <title>High frequency of phylogenetically diverse reductive dehalogenase-homologous genes in deep subseafloor sedimentary metagenomes.</title>
        <authorList>
            <person name="Kawai M."/>
            <person name="Futagami T."/>
            <person name="Toyoda A."/>
            <person name="Takaki Y."/>
            <person name="Nishi S."/>
            <person name="Hori S."/>
            <person name="Arai W."/>
            <person name="Tsubouchi T."/>
            <person name="Morono Y."/>
            <person name="Uchiyama I."/>
            <person name="Ito T."/>
            <person name="Fujiyama A."/>
            <person name="Inagaki F."/>
            <person name="Takami H."/>
        </authorList>
    </citation>
    <scope>NUCLEOTIDE SEQUENCE</scope>
    <source>
        <strain evidence="1">Expedition CK06-06</strain>
    </source>
</reference>
<gene>
    <name evidence="1" type="ORF">S01H1_84796</name>
</gene>
<organism evidence="1">
    <name type="scientific">marine sediment metagenome</name>
    <dbReference type="NCBI Taxonomy" id="412755"/>
    <lineage>
        <taxon>unclassified sequences</taxon>
        <taxon>metagenomes</taxon>
        <taxon>ecological metagenomes</taxon>
    </lineage>
</organism>
<dbReference type="EMBL" id="BARS01058000">
    <property type="protein sequence ID" value="GAG44564.1"/>
    <property type="molecule type" value="Genomic_DNA"/>
</dbReference>
<name>X0XN25_9ZZZZ</name>
<feature type="non-terminal residue" evidence="1">
    <location>
        <position position="1"/>
    </location>
</feature>
<dbReference type="AlphaFoldDB" id="X0XN25"/>
<proteinExistence type="predicted"/>
<sequence length="46" mass="5594">SAVEIIKKRLNNLKKAKDIDKILYEFNHEFFKDYNSFNKYIKGKKI</sequence>
<accession>X0XN25</accession>